<evidence type="ECO:0000313" key="2">
    <source>
        <dbReference type="EMBL" id="EXJ90993.1"/>
    </source>
</evidence>
<dbReference type="EMBL" id="AMWN01000003">
    <property type="protein sequence ID" value="EXJ90993.1"/>
    <property type="molecule type" value="Genomic_DNA"/>
</dbReference>
<feature type="compositionally biased region" description="Polar residues" evidence="1">
    <location>
        <begin position="561"/>
        <end position="573"/>
    </location>
</feature>
<feature type="compositionally biased region" description="Polar residues" evidence="1">
    <location>
        <begin position="144"/>
        <end position="156"/>
    </location>
</feature>
<feature type="compositionally biased region" description="Acidic residues" evidence="1">
    <location>
        <begin position="130"/>
        <end position="143"/>
    </location>
</feature>
<accession>W9YEN7</accession>
<feature type="region of interest" description="Disordered" evidence="1">
    <location>
        <begin position="196"/>
        <end position="244"/>
    </location>
</feature>
<proteinExistence type="predicted"/>
<keyword evidence="3" id="KW-1185">Reference proteome</keyword>
<gene>
    <name evidence="2" type="ORF">A1O1_04100</name>
</gene>
<name>W9YEN7_9EURO</name>
<dbReference type="OrthoDB" id="2420608at2759"/>
<feature type="region of interest" description="Disordered" evidence="1">
    <location>
        <begin position="127"/>
        <end position="184"/>
    </location>
</feature>
<sequence length="594" mass="66519">MEEPFPKRPRLSIFADQSTDAKLDEDLGALRYRNDHLLKSRFESIFEKYSHDFTGVGDEIDIVKGKVVVNNGHLEGMEDEADVGEIHDEELDGKSFLKAIAMESDGEDQASTEEADDLITSIEGIAEDTAMSDDETSSEDGQDESFTTPERSQSPYFTPPDLHKPPHTKDAVQEHFPGAKADAYDSDKDSLFEVCDQQRSSSPDSLFEVASPALARDDPVRHSSRTSPVRDEPEESAILQKYGPQIGKEVLEMLRKARNTAIEAQVEPAWRLPPDLVTPKPSKPTRSASGSKTPSNMKYQTPDHGEPLSSGFGVSVWGSNARQLSPQMTSRWQQHKRIREESVDPLQEEPSGDRSEQVQEGDELKVEVDEEEVVIWKSNRSNGRGNDEQVAKMRQGICFYCERQWKTRFSVFKHWEALVLAAEHSGTPPDGVHDMVYLRDYWVTAPKTPRGPRLGVENLKRLVEMHEGAGESFDEIAKSGALRTKKNGTELKEAYVRYRKRRSKKGKEDAREWTEAELETLDQLCRNPKADVATFARSFQNCSVTDVVDKLADIWLAALQNSGGEATEHSQSPRGPRTSRKRTAGVAPSDRSGD</sequence>
<organism evidence="2 3">
    <name type="scientific">Capronia coronata CBS 617.96</name>
    <dbReference type="NCBI Taxonomy" id="1182541"/>
    <lineage>
        <taxon>Eukaryota</taxon>
        <taxon>Fungi</taxon>
        <taxon>Dikarya</taxon>
        <taxon>Ascomycota</taxon>
        <taxon>Pezizomycotina</taxon>
        <taxon>Eurotiomycetes</taxon>
        <taxon>Chaetothyriomycetidae</taxon>
        <taxon>Chaetothyriales</taxon>
        <taxon>Herpotrichiellaceae</taxon>
        <taxon>Capronia</taxon>
    </lineage>
</organism>
<dbReference type="Gene3D" id="1.10.20.10">
    <property type="entry name" value="Histone, subunit A"/>
    <property type="match status" value="1"/>
</dbReference>
<dbReference type="PANTHER" id="PTHR15992">
    <property type="entry name" value="HOLLIDAY JUNCTION RECOGNITION PROTEIN"/>
    <property type="match status" value="1"/>
</dbReference>
<dbReference type="GO" id="GO:0005634">
    <property type="term" value="C:nucleus"/>
    <property type="evidence" value="ECO:0007669"/>
    <property type="project" value="InterPro"/>
</dbReference>
<dbReference type="GO" id="GO:0046982">
    <property type="term" value="F:protein heterodimerization activity"/>
    <property type="evidence" value="ECO:0007669"/>
    <property type="project" value="InterPro"/>
</dbReference>
<feature type="compositionally biased region" description="Polar residues" evidence="1">
    <location>
        <begin position="284"/>
        <end position="299"/>
    </location>
</feature>
<evidence type="ECO:0000256" key="1">
    <source>
        <dbReference type="SAM" id="MobiDB-lite"/>
    </source>
</evidence>
<feature type="compositionally biased region" description="Basic and acidic residues" evidence="1">
    <location>
        <begin position="351"/>
        <end position="364"/>
    </location>
</feature>
<dbReference type="GeneID" id="19158986"/>
<dbReference type="AlphaFoldDB" id="W9YEN7"/>
<feature type="compositionally biased region" description="Basic and acidic residues" evidence="1">
    <location>
        <begin position="161"/>
        <end position="173"/>
    </location>
</feature>
<dbReference type="Pfam" id="PF10384">
    <property type="entry name" value="Scm3"/>
    <property type="match status" value="1"/>
</dbReference>
<reference evidence="2 3" key="1">
    <citation type="submission" date="2013-03" db="EMBL/GenBank/DDBJ databases">
        <title>The Genome Sequence of Capronia coronata CBS 617.96.</title>
        <authorList>
            <consortium name="The Broad Institute Genomics Platform"/>
            <person name="Cuomo C."/>
            <person name="de Hoog S."/>
            <person name="Gorbushina A."/>
            <person name="Walker B."/>
            <person name="Young S.K."/>
            <person name="Zeng Q."/>
            <person name="Gargeya S."/>
            <person name="Fitzgerald M."/>
            <person name="Haas B."/>
            <person name="Abouelleil A."/>
            <person name="Allen A.W."/>
            <person name="Alvarado L."/>
            <person name="Arachchi H.M."/>
            <person name="Berlin A.M."/>
            <person name="Chapman S.B."/>
            <person name="Gainer-Dewar J."/>
            <person name="Goldberg J."/>
            <person name="Griggs A."/>
            <person name="Gujja S."/>
            <person name="Hansen M."/>
            <person name="Howarth C."/>
            <person name="Imamovic A."/>
            <person name="Ireland A."/>
            <person name="Larimer J."/>
            <person name="McCowan C."/>
            <person name="Murphy C."/>
            <person name="Pearson M."/>
            <person name="Poon T.W."/>
            <person name="Priest M."/>
            <person name="Roberts A."/>
            <person name="Saif S."/>
            <person name="Shea T."/>
            <person name="Sisk P."/>
            <person name="Sykes S."/>
            <person name="Wortman J."/>
            <person name="Nusbaum C."/>
            <person name="Birren B."/>
        </authorList>
    </citation>
    <scope>NUCLEOTIDE SEQUENCE [LARGE SCALE GENOMIC DNA]</scope>
    <source>
        <strain evidence="2 3">CBS 617.96</strain>
    </source>
</reference>
<dbReference type="InterPro" id="IPR018465">
    <property type="entry name" value="Scm3/HJURP"/>
</dbReference>
<dbReference type="Proteomes" id="UP000019484">
    <property type="component" value="Unassembled WGS sequence"/>
</dbReference>
<dbReference type="InterPro" id="IPR009072">
    <property type="entry name" value="Histone-fold"/>
</dbReference>
<comment type="caution">
    <text evidence="2">The sequence shown here is derived from an EMBL/GenBank/DDBJ whole genome shotgun (WGS) entry which is preliminary data.</text>
</comment>
<dbReference type="eggNOG" id="ENOG502SCHT">
    <property type="taxonomic scope" value="Eukaryota"/>
</dbReference>
<feature type="region of interest" description="Disordered" evidence="1">
    <location>
        <begin position="263"/>
        <end position="364"/>
    </location>
</feature>
<dbReference type="RefSeq" id="XP_007723187.1">
    <property type="nucleotide sequence ID" value="XM_007724997.1"/>
</dbReference>
<dbReference type="HOGENOM" id="CLU_438732_0_0_1"/>
<feature type="region of interest" description="Disordered" evidence="1">
    <location>
        <begin position="561"/>
        <end position="594"/>
    </location>
</feature>
<protein>
    <recommendedName>
        <fullName evidence="4">Myb-like domain-containing protein</fullName>
    </recommendedName>
</protein>
<dbReference type="PANTHER" id="PTHR15992:SF5">
    <property type="entry name" value="HOLLIDAY JUNCTION RECOGNITION PROTEIN"/>
    <property type="match status" value="1"/>
</dbReference>
<evidence type="ECO:0000313" key="3">
    <source>
        <dbReference type="Proteomes" id="UP000019484"/>
    </source>
</evidence>
<dbReference type="GO" id="GO:0042393">
    <property type="term" value="F:histone binding"/>
    <property type="evidence" value="ECO:0007669"/>
    <property type="project" value="InterPro"/>
</dbReference>
<feature type="compositionally biased region" description="Polar residues" evidence="1">
    <location>
        <begin position="317"/>
        <end position="332"/>
    </location>
</feature>
<evidence type="ECO:0008006" key="4">
    <source>
        <dbReference type="Google" id="ProtNLM"/>
    </source>
</evidence>